<keyword evidence="14" id="KW-1185">Reference proteome</keyword>
<feature type="domain" description="C2H2-type" evidence="12">
    <location>
        <begin position="628"/>
        <end position="656"/>
    </location>
</feature>
<keyword evidence="7" id="KW-0238">DNA-binding</keyword>
<dbReference type="SMART" id="SM00355">
    <property type="entry name" value="ZnF_C2H2"/>
    <property type="match status" value="2"/>
</dbReference>
<evidence type="ECO:0000256" key="10">
    <source>
        <dbReference type="PROSITE-ProRule" id="PRU00042"/>
    </source>
</evidence>
<dbReference type="SUPFAM" id="SSF81995">
    <property type="entry name" value="beta-sandwich domain of Sec23/24"/>
    <property type="match status" value="1"/>
</dbReference>
<evidence type="ECO:0000259" key="12">
    <source>
        <dbReference type="PROSITE" id="PS50157"/>
    </source>
</evidence>
<keyword evidence="3" id="KW-0677">Repeat</keyword>
<accession>A0A1E4TPN1</accession>
<dbReference type="PROSITE" id="PS50157">
    <property type="entry name" value="ZINC_FINGER_C2H2_2"/>
    <property type="match status" value="2"/>
</dbReference>
<evidence type="ECO:0000256" key="7">
    <source>
        <dbReference type="ARBA" id="ARBA00023125"/>
    </source>
</evidence>
<gene>
    <name evidence="13" type="ORF">PACTADRAFT_82182</name>
</gene>
<dbReference type="PANTHER" id="PTHR47427:SF1">
    <property type="entry name" value="PROTEIN STE12"/>
    <property type="match status" value="1"/>
</dbReference>
<feature type="domain" description="C2H2-type" evidence="12">
    <location>
        <begin position="657"/>
        <end position="684"/>
    </location>
</feature>
<proteinExistence type="predicted"/>
<dbReference type="Pfam" id="PF00096">
    <property type="entry name" value="zf-C2H2"/>
    <property type="match status" value="1"/>
</dbReference>
<feature type="compositionally biased region" description="Acidic residues" evidence="11">
    <location>
        <begin position="463"/>
        <end position="483"/>
    </location>
</feature>
<comment type="subcellular location">
    <subcellularLocation>
        <location evidence="1">Nucleus</location>
    </subcellularLocation>
</comment>
<evidence type="ECO:0000256" key="2">
    <source>
        <dbReference type="ARBA" id="ARBA00022723"/>
    </source>
</evidence>
<keyword evidence="2" id="KW-0479">Metal-binding</keyword>
<dbReference type="GO" id="GO:0005634">
    <property type="term" value="C:nucleus"/>
    <property type="evidence" value="ECO:0007669"/>
    <property type="project" value="UniProtKB-SubCell"/>
</dbReference>
<evidence type="ECO:0000256" key="8">
    <source>
        <dbReference type="ARBA" id="ARBA00023163"/>
    </source>
</evidence>
<evidence type="ECO:0000256" key="11">
    <source>
        <dbReference type="SAM" id="MobiDB-lite"/>
    </source>
</evidence>
<dbReference type="STRING" id="669874.A0A1E4TPN1"/>
<dbReference type="PROSITE" id="PS00028">
    <property type="entry name" value="ZINC_FINGER_C2H2_1"/>
    <property type="match status" value="2"/>
</dbReference>
<keyword evidence="5" id="KW-0862">Zinc</keyword>
<evidence type="ECO:0000313" key="13">
    <source>
        <dbReference type="EMBL" id="ODV93672.1"/>
    </source>
</evidence>
<dbReference type="EMBL" id="KV454017">
    <property type="protein sequence ID" value="ODV93672.1"/>
    <property type="molecule type" value="Genomic_DNA"/>
</dbReference>
<dbReference type="InterPro" id="IPR036236">
    <property type="entry name" value="Znf_C2H2_sf"/>
</dbReference>
<evidence type="ECO:0000256" key="1">
    <source>
        <dbReference type="ARBA" id="ARBA00004123"/>
    </source>
</evidence>
<evidence type="ECO:0000256" key="3">
    <source>
        <dbReference type="ARBA" id="ARBA00022737"/>
    </source>
</evidence>
<evidence type="ECO:0000256" key="5">
    <source>
        <dbReference type="ARBA" id="ARBA00022833"/>
    </source>
</evidence>
<feature type="compositionally biased region" description="Low complexity" evidence="11">
    <location>
        <begin position="561"/>
        <end position="573"/>
    </location>
</feature>
<reference evidence="14" key="1">
    <citation type="submission" date="2016-05" db="EMBL/GenBank/DDBJ databases">
        <title>Comparative genomics of biotechnologically important yeasts.</title>
        <authorList>
            <consortium name="DOE Joint Genome Institute"/>
            <person name="Riley R."/>
            <person name="Haridas S."/>
            <person name="Wolfe K.H."/>
            <person name="Lopes M.R."/>
            <person name="Hittinger C.T."/>
            <person name="Goker M."/>
            <person name="Salamov A."/>
            <person name="Wisecaver J."/>
            <person name="Long T.M."/>
            <person name="Aerts A.L."/>
            <person name="Barry K."/>
            <person name="Choi C."/>
            <person name="Clum A."/>
            <person name="Coughlan A.Y."/>
            <person name="Deshpande S."/>
            <person name="Douglass A.P."/>
            <person name="Hanson S.J."/>
            <person name="Klenk H.-P."/>
            <person name="Labutti K."/>
            <person name="Lapidus A."/>
            <person name="Lindquist E."/>
            <person name="Lipzen A."/>
            <person name="Meier-Kolthoff J.P."/>
            <person name="Ohm R.A."/>
            <person name="Otillar R.P."/>
            <person name="Pangilinan J."/>
            <person name="Peng Y."/>
            <person name="Rokas A."/>
            <person name="Rosa C.A."/>
            <person name="Scheuner C."/>
            <person name="Sibirny A.A."/>
            <person name="Slot J.C."/>
            <person name="Stielow J.B."/>
            <person name="Sun H."/>
            <person name="Kurtzman C.P."/>
            <person name="Blackwell M."/>
            <person name="Grigoriev I.V."/>
            <person name="Jeffries T.W."/>
        </authorList>
    </citation>
    <scope>NUCLEOTIDE SEQUENCE [LARGE SCALE GENOMIC DNA]</scope>
    <source>
        <strain evidence="14">NRRL Y-2460</strain>
    </source>
</reference>
<dbReference type="AlphaFoldDB" id="A0A1E4TPN1"/>
<evidence type="ECO:0000256" key="4">
    <source>
        <dbReference type="ARBA" id="ARBA00022771"/>
    </source>
</evidence>
<keyword evidence="4 10" id="KW-0863">Zinc-finger</keyword>
<dbReference type="GO" id="GO:1990527">
    <property type="term" value="C:Tec1p-Ste12p-Dig1p complex"/>
    <property type="evidence" value="ECO:0007669"/>
    <property type="project" value="TreeGrafter"/>
</dbReference>
<feature type="compositionally biased region" description="Low complexity" evidence="11">
    <location>
        <begin position="196"/>
        <end position="249"/>
    </location>
</feature>
<dbReference type="Gene3D" id="3.30.160.60">
    <property type="entry name" value="Classic Zinc Finger"/>
    <property type="match status" value="2"/>
</dbReference>
<feature type="region of interest" description="Disordered" evidence="11">
    <location>
        <begin position="451"/>
        <end position="603"/>
    </location>
</feature>
<dbReference type="InterPro" id="IPR013087">
    <property type="entry name" value="Znf_C2H2_type"/>
</dbReference>
<dbReference type="FunFam" id="3.30.160.60:FF:000325">
    <property type="entry name" value="ZFP90 zinc finger protein"/>
    <property type="match status" value="1"/>
</dbReference>
<keyword evidence="9" id="KW-0539">Nucleus</keyword>
<evidence type="ECO:0000313" key="14">
    <source>
        <dbReference type="Proteomes" id="UP000094236"/>
    </source>
</evidence>
<dbReference type="OrthoDB" id="654211at2759"/>
<feature type="region of interest" description="Disordered" evidence="11">
    <location>
        <begin position="192"/>
        <end position="249"/>
    </location>
</feature>
<evidence type="ECO:0000256" key="6">
    <source>
        <dbReference type="ARBA" id="ARBA00023015"/>
    </source>
</evidence>
<feature type="compositionally biased region" description="Basic residues" evidence="11">
    <location>
        <begin position="521"/>
        <end position="546"/>
    </location>
</feature>
<dbReference type="GO" id="GO:0003700">
    <property type="term" value="F:DNA-binding transcription factor activity"/>
    <property type="evidence" value="ECO:0007669"/>
    <property type="project" value="TreeGrafter"/>
</dbReference>
<dbReference type="GO" id="GO:0003677">
    <property type="term" value="F:DNA binding"/>
    <property type="evidence" value="ECO:0007669"/>
    <property type="project" value="UniProtKB-KW"/>
</dbReference>
<dbReference type="GO" id="GO:1990526">
    <property type="term" value="C:Ste12p-Dig1p-Dig2p complex"/>
    <property type="evidence" value="ECO:0007669"/>
    <property type="project" value="TreeGrafter"/>
</dbReference>
<dbReference type="SUPFAM" id="SSF57667">
    <property type="entry name" value="beta-beta-alpha zinc fingers"/>
    <property type="match status" value="1"/>
</dbReference>
<keyword evidence="8" id="KW-0804">Transcription</keyword>
<keyword evidence="6" id="KW-0805">Transcription regulation</keyword>
<dbReference type="GO" id="GO:0008270">
    <property type="term" value="F:zinc ion binding"/>
    <property type="evidence" value="ECO:0007669"/>
    <property type="project" value="UniProtKB-KW"/>
</dbReference>
<feature type="compositionally biased region" description="Polar residues" evidence="11">
    <location>
        <begin position="547"/>
        <end position="560"/>
    </location>
</feature>
<sequence>MNAININDYMNASFFQDQKIQLDSSVPVEQNKGINFKVFPQHNRNTFVDETNSTHIRQRTINTSSSSSLFSTDDVSRTSSVCSMDDILVRPNHEKLEDGCHFNAVSIVRDGGSGNPLFDSINTSNASGTYENLNSSAQFMDVHAADPTASFGFADVNGNVGNFSNQIGGRNVVMEEDTIMKALYDDQSIQNYNSSQQQQQQQHQHQQQQQQQHHQQQQQQQHQQQTQQHQTQQQQHQQQQHQQQQQQQQQINMLPSLMLVDDPTKFNPFKESYFSLSSAYDNMETPPPCSNATSISPTDANGIYNTSSITTNDGNYHLHNNATINNSINNNGDKNNNINSVHLTTEPMVDFSDYSNVDDVNIVTSSPKLPRSGIYSRNSLNYYSEATLDTSNQSCVSDDSTLNPGDHGSNFEIGSNNNHFSGSNIKNMDDGNSNLSFAKKYGFIETIAERKKRTSTDSTVDGNTDEFDEEEEEEEDDDDDEYKDFDHHFKREKSQGFSSDSEDIGVAKNLSPETSVSRNAKALRRAKKAKMSKQSSKRLGKKKTSKNFKISSSTSIKPTNSTTGSTVSSAGATPRISLRTRFANSGSNLNSDPDYRPRMGQNSRRSRITIDAPTIDYRYQYNERTKNFDCSQCTGSFRRLEHLKRHVRSCHTDIRPYGCHLCEKKFARSDNLSQHIKVHERAMRTTTA</sequence>
<evidence type="ECO:0000256" key="9">
    <source>
        <dbReference type="ARBA" id="ARBA00023242"/>
    </source>
</evidence>
<feature type="compositionally biased region" description="Polar residues" evidence="11">
    <location>
        <begin position="582"/>
        <end position="591"/>
    </location>
</feature>
<name>A0A1E4TPN1_PACTA</name>
<feature type="compositionally biased region" description="Basic and acidic residues" evidence="11">
    <location>
        <begin position="484"/>
        <end position="494"/>
    </location>
</feature>
<dbReference type="Proteomes" id="UP000094236">
    <property type="component" value="Unassembled WGS sequence"/>
</dbReference>
<organism evidence="13 14">
    <name type="scientific">Pachysolen tannophilus NRRL Y-2460</name>
    <dbReference type="NCBI Taxonomy" id="669874"/>
    <lineage>
        <taxon>Eukaryota</taxon>
        <taxon>Fungi</taxon>
        <taxon>Dikarya</taxon>
        <taxon>Ascomycota</taxon>
        <taxon>Saccharomycotina</taxon>
        <taxon>Pichiomycetes</taxon>
        <taxon>Pachysolenaceae</taxon>
        <taxon>Pachysolen</taxon>
    </lineage>
</organism>
<dbReference type="InterPro" id="IPR052127">
    <property type="entry name" value="STE12_transcription_factor"/>
</dbReference>
<protein>
    <recommendedName>
        <fullName evidence="12">C2H2-type domain-containing protein</fullName>
    </recommendedName>
</protein>
<dbReference type="PANTHER" id="PTHR47427">
    <property type="entry name" value="PROTEIN STE12"/>
    <property type="match status" value="1"/>
</dbReference>